<name>A0A504YGL2_FASGI</name>
<feature type="region of interest" description="Disordered" evidence="1">
    <location>
        <begin position="74"/>
        <end position="114"/>
    </location>
</feature>
<dbReference type="EMBL" id="SUNJ01013826">
    <property type="protein sequence ID" value="TPP56987.1"/>
    <property type="molecule type" value="Genomic_DNA"/>
</dbReference>
<keyword evidence="3" id="KW-1185">Reference proteome</keyword>
<dbReference type="AlphaFoldDB" id="A0A504YGL2"/>
<gene>
    <name evidence="2" type="ORF">FGIG_04483</name>
</gene>
<evidence type="ECO:0000313" key="2">
    <source>
        <dbReference type="EMBL" id="TPP56987.1"/>
    </source>
</evidence>
<reference evidence="2 3" key="1">
    <citation type="submission" date="2019-04" db="EMBL/GenBank/DDBJ databases">
        <title>Annotation for the trematode Fasciola gigantica.</title>
        <authorList>
            <person name="Choi Y.-J."/>
        </authorList>
    </citation>
    <scope>NUCLEOTIDE SEQUENCE [LARGE SCALE GENOMIC DNA]</scope>
    <source>
        <strain evidence="2">Uganda_cow_1</strain>
    </source>
</reference>
<comment type="caution">
    <text evidence="2">The sequence shown here is derived from an EMBL/GenBank/DDBJ whole genome shotgun (WGS) entry which is preliminary data.</text>
</comment>
<accession>A0A504YGL2</accession>
<protein>
    <submittedName>
        <fullName evidence="2">Uncharacterized protein</fullName>
    </submittedName>
</protein>
<organism evidence="2 3">
    <name type="scientific">Fasciola gigantica</name>
    <name type="common">Giant liver fluke</name>
    <dbReference type="NCBI Taxonomy" id="46835"/>
    <lineage>
        <taxon>Eukaryota</taxon>
        <taxon>Metazoa</taxon>
        <taxon>Spiralia</taxon>
        <taxon>Lophotrochozoa</taxon>
        <taxon>Platyhelminthes</taxon>
        <taxon>Trematoda</taxon>
        <taxon>Digenea</taxon>
        <taxon>Plagiorchiida</taxon>
        <taxon>Echinostomata</taxon>
        <taxon>Echinostomatoidea</taxon>
        <taxon>Fasciolidae</taxon>
        <taxon>Fasciola</taxon>
    </lineage>
</organism>
<sequence>MTPDSQDSCLGVANYKVEAKPPTKKRTFPWPFSYQGSAVKYTRPENSIPSNSTMYRLLSGASVHYATLTGKPLDNDIVKEESTSNSSARPKPPGLSRQPSLERFGFGTAKPIDM</sequence>
<proteinExistence type="predicted"/>
<dbReference type="Proteomes" id="UP000316759">
    <property type="component" value="Unassembled WGS sequence"/>
</dbReference>
<evidence type="ECO:0000256" key="1">
    <source>
        <dbReference type="SAM" id="MobiDB-lite"/>
    </source>
</evidence>
<evidence type="ECO:0000313" key="3">
    <source>
        <dbReference type="Proteomes" id="UP000316759"/>
    </source>
</evidence>